<dbReference type="EMBL" id="QTSX02003667">
    <property type="protein sequence ID" value="KAJ9069016.1"/>
    <property type="molecule type" value="Genomic_DNA"/>
</dbReference>
<proteinExistence type="predicted"/>
<protein>
    <submittedName>
        <fullName evidence="1">Uncharacterized protein</fullName>
    </submittedName>
</protein>
<organism evidence="1 2">
    <name type="scientific">Entomophthora muscae</name>
    <dbReference type="NCBI Taxonomy" id="34485"/>
    <lineage>
        <taxon>Eukaryota</taxon>
        <taxon>Fungi</taxon>
        <taxon>Fungi incertae sedis</taxon>
        <taxon>Zoopagomycota</taxon>
        <taxon>Entomophthoromycotina</taxon>
        <taxon>Entomophthoromycetes</taxon>
        <taxon>Entomophthorales</taxon>
        <taxon>Entomophthoraceae</taxon>
        <taxon>Entomophthora</taxon>
    </lineage>
</organism>
<reference evidence="1" key="1">
    <citation type="submission" date="2022-04" db="EMBL/GenBank/DDBJ databases">
        <title>Genome of the entomopathogenic fungus Entomophthora muscae.</title>
        <authorList>
            <person name="Elya C."/>
            <person name="Lovett B.R."/>
            <person name="Lee E."/>
            <person name="Macias A.M."/>
            <person name="Hajek A.E."/>
            <person name="De Bivort B.L."/>
            <person name="Kasson M.T."/>
            <person name="De Fine Licht H.H."/>
            <person name="Stajich J.E."/>
        </authorList>
    </citation>
    <scope>NUCLEOTIDE SEQUENCE</scope>
    <source>
        <strain evidence="1">Berkeley</strain>
    </source>
</reference>
<evidence type="ECO:0000313" key="2">
    <source>
        <dbReference type="Proteomes" id="UP001165960"/>
    </source>
</evidence>
<dbReference type="Proteomes" id="UP001165960">
    <property type="component" value="Unassembled WGS sequence"/>
</dbReference>
<name>A0ACC2T353_9FUNG</name>
<gene>
    <name evidence="1" type="ORF">DSO57_1022893</name>
</gene>
<sequence>METYPGSGTSTEYCNNSKWAPVVSGKWYTISLFSLNSPTKQKTQTVYINPVPTSLFCPFASASLLVYLGRYQIFGELVHLGMVSVPIGFMITGLNPSALIHHAGKLFQAGWFPEILSRSLPRSEKLQLAKISPEGLDKPSQEDALISCPDHTALNKFIPGKPEKAEDPISELKKPVLPG</sequence>
<keyword evidence="2" id="KW-1185">Reference proteome</keyword>
<comment type="caution">
    <text evidence="1">The sequence shown here is derived from an EMBL/GenBank/DDBJ whole genome shotgun (WGS) entry which is preliminary data.</text>
</comment>
<evidence type="ECO:0000313" key="1">
    <source>
        <dbReference type="EMBL" id="KAJ9069016.1"/>
    </source>
</evidence>
<accession>A0ACC2T353</accession>